<dbReference type="PANTHER" id="PTHR30546">
    <property type="entry name" value="FLAVODOXIN-RELATED PROTEIN WRBA-RELATED"/>
    <property type="match status" value="1"/>
</dbReference>
<dbReference type="AlphaFoldDB" id="U2E789"/>
<evidence type="ECO:0000259" key="4">
    <source>
        <dbReference type="PROSITE" id="PS50902"/>
    </source>
</evidence>
<dbReference type="STRING" id="1033802.SSPSH_001370"/>
<organism evidence="5 6">
    <name type="scientific">Salinisphaera shabanensis E1L3A</name>
    <dbReference type="NCBI Taxonomy" id="1033802"/>
    <lineage>
        <taxon>Bacteria</taxon>
        <taxon>Pseudomonadati</taxon>
        <taxon>Pseudomonadota</taxon>
        <taxon>Gammaproteobacteria</taxon>
        <taxon>Salinisphaerales</taxon>
        <taxon>Salinisphaeraceae</taxon>
        <taxon>Salinisphaera</taxon>
    </lineage>
</organism>
<dbReference type="PANTHER" id="PTHR30546:SF23">
    <property type="entry name" value="FLAVOPROTEIN-LIKE PROTEIN YCP4-RELATED"/>
    <property type="match status" value="1"/>
</dbReference>
<feature type="domain" description="Flavodoxin-like" evidence="4">
    <location>
        <begin position="8"/>
        <end position="198"/>
    </location>
</feature>
<dbReference type="EMBL" id="AFNV02000008">
    <property type="protein sequence ID" value="ERJ19601.1"/>
    <property type="molecule type" value="Genomic_DNA"/>
</dbReference>
<reference evidence="5 6" key="1">
    <citation type="journal article" date="2011" name="J. Bacteriol.">
        <title>Genome sequence of Salinisphaera shabanensis, a gammaproteobacterium from the harsh, variable environment of the brine-seawater interface of the Shaban Deep in the Red Sea.</title>
        <authorList>
            <person name="Antunes A."/>
            <person name="Alam I."/>
            <person name="Bajic V.B."/>
            <person name="Stingl U."/>
        </authorList>
    </citation>
    <scope>NUCLEOTIDE SEQUENCE [LARGE SCALE GENOMIC DNA]</scope>
    <source>
        <strain evidence="5 6">E1L3A</strain>
    </source>
</reference>
<dbReference type="GO" id="GO:0003955">
    <property type="term" value="F:NAD(P)H dehydrogenase (quinone) activity"/>
    <property type="evidence" value="ECO:0007669"/>
    <property type="project" value="InterPro"/>
</dbReference>
<dbReference type="InterPro" id="IPR005025">
    <property type="entry name" value="FMN_Rdtase-like_dom"/>
</dbReference>
<dbReference type="InterPro" id="IPR008254">
    <property type="entry name" value="Flavodoxin/NO_synth"/>
</dbReference>
<proteinExistence type="inferred from homology"/>
<name>U2E789_9GAMM</name>
<evidence type="ECO:0000256" key="1">
    <source>
        <dbReference type="ARBA" id="ARBA00006961"/>
    </source>
</evidence>
<evidence type="ECO:0000313" key="5">
    <source>
        <dbReference type="EMBL" id="ERJ19601.1"/>
    </source>
</evidence>
<gene>
    <name evidence="5" type="ORF">SSPSH_001370</name>
</gene>
<dbReference type="NCBIfam" id="TIGR01755">
    <property type="entry name" value="flav_wrbA"/>
    <property type="match status" value="1"/>
</dbReference>
<dbReference type="NCBIfam" id="NF002999">
    <property type="entry name" value="PRK03767.1"/>
    <property type="match status" value="1"/>
</dbReference>
<dbReference type="Pfam" id="PF03358">
    <property type="entry name" value="FMN_red"/>
    <property type="match status" value="1"/>
</dbReference>
<dbReference type="GO" id="GO:0016020">
    <property type="term" value="C:membrane"/>
    <property type="evidence" value="ECO:0007669"/>
    <property type="project" value="TreeGrafter"/>
</dbReference>
<dbReference type="SUPFAM" id="SSF52218">
    <property type="entry name" value="Flavoproteins"/>
    <property type="match status" value="1"/>
</dbReference>
<comment type="caution">
    <text evidence="5">The sequence shown here is derived from an EMBL/GenBank/DDBJ whole genome shotgun (WGS) entry which is preliminary data.</text>
</comment>
<comment type="similarity">
    <text evidence="1">Belongs to the WrbA family.</text>
</comment>
<dbReference type="RefSeq" id="WP_006912865.1">
    <property type="nucleotide sequence ID" value="NZ_AFNV02000008.1"/>
</dbReference>
<dbReference type="GO" id="GO:0010181">
    <property type="term" value="F:FMN binding"/>
    <property type="evidence" value="ECO:0007669"/>
    <property type="project" value="InterPro"/>
</dbReference>
<accession>U2E789</accession>
<protein>
    <submittedName>
        <fullName evidence="5">Trp repressor binding protein</fullName>
    </submittedName>
</protein>
<dbReference type="eggNOG" id="COG0655">
    <property type="taxonomic scope" value="Bacteria"/>
</dbReference>
<keyword evidence="6" id="KW-1185">Reference proteome</keyword>
<keyword evidence="3" id="KW-0288">FMN</keyword>
<dbReference type="Proteomes" id="UP000006242">
    <property type="component" value="Unassembled WGS sequence"/>
</dbReference>
<dbReference type="OrthoDB" id="9801479at2"/>
<evidence type="ECO:0000256" key="3">
    <source>
        <dbReference type="ARBA" id="ARBA00022643"/>
    </source>
</evidence>
<evidence type="ECO:0000256" key="2">
    <source>
        <dbReference type="ARBA" id="ARBA00022630"/>
    </source>
</evidence>
<keyword evidence="2" id="KW-0285">Flavoprotein</keyword>
<evidence type="ECO:0000313" key="6">
    <source>
        <dbReference type="Proteomes" id="UP000006242"/>
    </source>
</evidence>
<dbReference type="InterPro" id="IPR029039">
    <property type="entry name" value="Flavoprotein-like_sf"/>
</dbReference>
<dbReference type="Gene3D" id="3.40.50.360">
    <property type="match status" value="1"/>
</dbReference>
<dbReference type="InterPro" id="IPR010089">
    <property type="entry name" value="Flavoprotein_WrbA-like"/>
</dbReference>
<reference evidence="5 6" key="2">
    <citation type="journal article" date="2013" name="PLoS ONE">
        <title>INDIGO - INtegrated Data Warehouse of MIcrobial GenOmes with Examples from the Red Sea Extremophiles.</title>
        <authorList>
            <person name="Alam I."/>
            <person name="Antunes A."/>
            <person name="Kamau A.A."/>
            <person name="Ba Alawi W."/>
            <person name="Kalkatawi M."/>
            <person name="Stingl U."/>
            <person name="Bajic V.B."/>
        </authorList>
    </citation>
    <scope>NUCLEOTIDE SEQUENCE [LARGE SCALE GENOMIC DNA]</scope>
    <source>
        <strain evidence="5 6">E1L3A</strain>
    </source>
</reference>
<sequence>MSRAAPRIAIVFDSRYGSTLALAQAMQAGCGDENADGVLYMAAGFEPEVGVDSERDQYVQAQRTIDGIPVASLEDIRAADALVMGSPTRFGHMTRPMMAFLERIGPLWREGALIGKVGAAFTSTGGMHSGHETTLLSLIMTMFQHGMVVAGVPHSVEALIETRFGGSPLGAGAVTTFNGRREVDANELAIARALGARVARLARQVEPEPAPLIGPS</sequence>
<dbReference type="PROSITE" id="PS50902">
    <property type="entry name" value="FLAVODOXIN_LIKE"/>
    <property type="match status" value="1"/>
</dbReference>